<evidence type="ECO:0000256" key="3">
    <source>
        <dbReference type="ARBA" id="ARBA00004647"/>
    </source>
</evidence>
<dbReference type="InParanoid" id="A0A672I7F6"/>
<protein>
    <recommendedName>
        <fullName evidence="4">Centrosomal protein of 44 kDa</fullName>
    </recommendedName>
</protein>
<dbReference type="OMA" id="CDLARIC"/>
<keyword evidence="6" id="KW-0175">Coiled coil</keyword>
<keyword evidence="5" id="KW-0963">Cytoplasm</keyword>
<evidence type="ECO:0000313" key="10">
    <source>
        <dbReference type="Ensembl" id="ENSSFAP00005037538.1"/>
    </source>
</evidence>
<dbReference type="InterPro" id="IPR033603">
    <property type="entry name" value="CEP44"/>
</dbReference>
<reference evidence="10" key="1">
    <citation type="submission" date="2019-06" db="EMBL/GenBank/DDBJ databases">
        <authorList>
            <consortium name="Wellcome Sanger Institute Data Sharing"/>
        </authorList>
    </citation>
    <scope>NUCLEOTIDE SEQUENCE [LARGE SCALE GENOMIC DNA]</scope>
</reference>
<reference evidence="10" key="3">
    <citation type="submission" date="2025-09" db="UniProtKB">
        <authorList>
            <consortium name="Ensembl"/>
        </authorList>
    </citation>
    <scope>IDENTIFICATION</scope>
</reference>
<dbReference type="GO" id="GO:0005813">
    <property type="term" value="C:centrosome"/>
    <property type="evidence" value="ECO:0007669"/>
    <property type="project" value="TreeGrafter"/>
</dbReference>
<accession>A0A672I7F6</accession>
<dbReference type="GO" id="GO:0005814">
    <property type="term" value="C:centriole"/>
    <property type="evidence" value="ECO:0007669"/>
    <property type="project" value="UniProtKB-SubCell"/>
</dbReference>
<evidence type="ECO:0000256" key="6">
    <source>
        <dbReference type="ARBA" id="ARBA00023054"/>
    </source>
</evidence>
<dbReference type="GO" id="GO:0030496">
    <property type="term" value="C:midbody"/>
    <property type="evidence" value="ECO:0007669"/>
    <property type="project" value="UniProtKB-SubCell"/>
</dbReference>
<dbReference type="Ensembl" id="ENSSFAT00005038934.1">
    <property type="protein sequence ID" value="ENSSFAP00005037538.1"/>
    <property type="gene ID" value="ENSSFAG00005018885.1"/>
</dbReference>
<dbReference type="PANTHER" id="PTHR31477:SF1">
    <property type="entry name" value="CENTROSOMAL PROTEIN OF 44 KDA"/>
    <property type="match status" value="1"/>
</dbReference>
<evidence type="ECO:0000256" key="7">
    <source>
        <dbReference type="ARBA" id="ARBA00023212"/>
    </source>
</evidence>
<name>A0A672I7F6_SALFA</name>
<feature type="domain" description="Centrosomal CEP44" evidence="9">
    <location>
        <begin position="6"/>
        <end position="129"/>
    </location>
</feature>
<organism evidence="10 11">
    <name type="scientific">Salarias fasciatus</name>
    <name type="common">Jewelled blenny</name>
    <name type="synonym">Blennius fasciatus</name>
    <dbReference type="NCBI Taxonomy" id="181472"/>
    <lineage>
        <taxon>Eukaryota</taxon>
        <taxon>Metazoa</taxon>
        <taxon>Chordata</taxon>
        <taxon>Craniata</taxon>
        <taxon>Vertebrata</taxon>
        <taxon>Euteleostomi</taxon>
        <taxon>Actinopterygii</taxon>
        <taxon>Neopterygii</taxon>
        <taxon>Teleostei</taxon>
        <taxon>Neoteleostei</taxon>
        <taxon>Acanthomorphata</taxon>
        <taxon>Ovalentaria</taxon>
        <taxon>Blenniimorphae</taxon>
        <taxon>Blenniiformes</taxon>
        <taxon>Blennioidei</taxon>
        <taxon>Blenniidae</taxon>
        <taxon>Salariinae</taxon>
        <taxon>Salarias</taxon>
    </lineage>
</organism>
<reference evidence="10" key="2">
    <citation type="submission" date="2025-08" db="UniProtKB">
        <authorList>
            <consortium name="Ensembl"/>
        </authorList>
    </citation>
    <scope>IDENTIFICATION</scope>
</reference>
<keyword evidence="11" id="KW-1185">Reference proteome</keyword>
<evidence type="ECO:0000256" key="1">
    <source>
        <dbReference type="ARBA" id="ARBA00004114"/>
    </source>
</evidence>
<dbReference type="GO" id="GO:0007099">
    <property type="term" value="P:centriole replication"/>
    <property type="evidence" value="ECO:0007669"/>
    <property type="project" value="TreeGrafter"/>
</dbReference>
<evidence type="ECO:0000259" key="9">
    <source>
        <dbReference type="Pfam" id="PF15007"/>
    </source>
</evidence>
<dbReference type="InterPro" id="IPR029157">
    <property type="entry name" value="CEP44_CC"/>
</dbReference>
<keyword evidence="7" id="KW-0206">Cytoskeleton</keyword>
<dbReference type="Pfam" id="PF15007">
    <property type="entry name" value="CEP44"/>
    <property type="match status" value="1"/>
</dbReference>
<dbReference type="PANTHER" id="PTHR31477">
    <property type="entry name" value="CENTROSOMAL PROTEIN OF 44 KDA"/>
    <property type="match status" value="1"/>
</dbReference>
<comment type="function">
    <text evidence="8">Centriole-enriched microtubule-binding protein involved in centriole biogenesis. In collaboration with CEP295 and POC1B, is required for the centriole-to-centrosome conversion by ensuring the formation of bona fide centriole wall. Functions as a linker component that maintains centrosome cohesion. Associates with CROCC and regulates its stability and localization to the centrosome.</text>
</comment>
<evidence type="ECO:0000256" key="4">
    <source>
        <dbReference type="ARBA" id="ARBA00014053"/>
    </source>
</evidence>
<evidence type="ECO:0000256" key="2">
    <source>
        <dbReference type="ARBA" id="ARBA00004214"/>
    </source>
</evidence>
<evidence type="ECO:0000256" key="5">
    <source>
        <dbReference type="ARBA" id="ARBA00022490"/>
    </source>
</evidence>
<sequence>MLSTGDVQGGLRRLEALLRGIKYPGQVDYSGLSKGDPAAVLPIVSFTLTSFSPLFAEQLMAAGLELTGKTDLRFTDGLYKVMLRDVFHYKPVLTKQQFLQWGFSQRKLSMVCDVISLVVQRHKQLRKVRSRSPRGASVRTAAHVFMSCRTESGVQAHAEGAGKPPPPLVLTLYEADLPGASASDL</sequence>
<proteinExistence type="predicted"/>
<evidence type="ECO:0000256" key="8">
    <source>
        <dbReference type="ARBA" id="ARBA00046235"/>
    </source>
</evidence>
<comment type="subcellular location">
    <subcellularLocation>
        <location evidence="1">Cytoplasm</location>
        <location evidence="1">Cytoskeleton</location>
        <location evidence="1">Microtubule organizing center</location>
        <location evidence="1">Centrosome</location>
        <location evidence="1">Centriole</location>
    </subcellularLocation>
    <subcellularLocation>
        <location evidence="3">Cytoplasm</location>
        <location evidence="3">Cytoskeleton</location>
        <location evidence="3">Spindle pole</location>
    </subcellularLocation>
    <subcellularLocation>
        <location evidence="2">Midbody</location>
    </subcellularLocation>
</comment>
<evidence type="ECO:0000313" key="11">
    <source>
        <dbReference type="Proteomes" id="UP000472267"/>
    </source>
</evidence>
<dbReference type="Proteomes" id="UP000472267">
    <property type="component" value="Chromosome 6"/>
</dbReference>
<dbReference type="GO" id="GO:0010457">
    <property type="term" value="P:centriole-centriole cohesion"/>
    <property type="evidence" value="ECO:0007669"/>
    <property type="project" value="TreeGrafter"/>
</dbReference>
<dbReference type="AlphaFoldDB" id="A0A672I7F6"/>
<dbReference type="GO" id="GO:0000922">
    <property type="term" value="C:spindle pole"/>
    <property type="evidence" value="ECO:0007669"/>
    <property type="project" value="UniProtKB-SubCell"/>
</dbReference>